<evidence type="ECO:0000256" key="1">
    <source>
        <dbReference type="SAM" id="SignalP"/>
    </source>
</evidence>
<keyword evidence="3" id="KW-1185">Reference proteome</keyword>
<organism evidence="2 3">
    <name type="scientific">Nocardia colli</name>
    <dbReference type="NCBI Taxonomy" id="2545717"/>
    <lineage>
        <taxon>Bacteria</taxon>
        <taxon>Bacillati</taxon>
        <taxon>Actinomycetota</taxon>
        <taxon>Actinomycetes</taxon>
        <taxon>Mycobacteriales</taxon>
        <taxon>Nocardiaceae</taxon>
        <taxon>Nocardia</taxon>
    </lineage>
</organism>
<dbReference type="OrthoDB" id="4546019at2"/>
<evidence type="ECO:0000313" key="2">
    <source>
        <dbReference type="EMBL" id="KAA8884166.1"/>
    </source>
</evidence>
<name>A0A5N0E5B5_9NOCA</name>
<dbReference type="AlphaFoldDB" id="A0A5N0E5B5"/>
<feature type="chain" id="PRO_5038839448" description="Sensor domain-containing protein" evidence="1">
    <location>
        <begin position="19"/>
        <end position="238"/>
    </location>
</feature>
<reference evidence="2 3" key="1">
    <citation type="submission" date="2019-09" db="EMBL/GenBank/DDBJ databases">
        <authorList>
            <person name="Wang X."/>
        </authorList>
    </citation>
    <scope>NUCLEOTIDE SEQUENCE [LARGE SCALE GENOMIC DNA]</scope>
    <source>
        <strain evidence="2 3">CICC 11023</strain>
    </source>
</reference>
<accession>A0A5N0E5B5</accession>
<dbReference type="EMBL" id="VXLC01000023">
    <property type="protein sequence ID" value="KAA8884166.1"/>
    <property type="molecule type" value="Genomic_DNA"/>
</dbReference>
<comment type="caution">
    <text evidence="2">The sequence shown here is derived from an EMBL/GenBank/DDBJ whole genome shotgun (WGS) entry which is preliminary data.</text>
</comment>
<dbReference type="PROSITE" id="PS51257">
    <property type="entry name" value="PROKAR_LIPOPROTEIN"/>
    <property type="match status" value="1"/>
</dbReference>
<feature type="signal peptide" evidence="1">
    <location>
        <begin position="1"/>
        <end position="18"/>
    </location>
</feature>
<keyword evidence="1" id="KW-0732">Signal</keyword>
<gene>
    <name evidence="2" type="ORF">F3087_36000</name>
</gene>
<dbReference type="Proteomes" id="UP000323876">
    <property type="component" value="Unassembled WGS sequence"/>
</dbReference>
<sequence>MNRGVGLLLAAASTALVAACGSSKSAAPESSPLPSLGPVAAAAPVNAAPITNADRLRDQLLTGTNLPPNFTALPTRADVAADGQASPTDPAECAKVLTPLAAQRPGSLANASVGYSGPNFSSIDIDAASYANDVVASAFSELQATLRRCTHYSGTDATDISVDYRVGGLTPPAAGDAATAFQVRTSSDGLTLHSSVAIVQVGSTLAQVAVTAPEPVEAGVLSDLTAAQVRRLQGVSGP</sequence>
<evidence type="ECO:0000313" key="3">
    <source>
        <dbReference type="Proteomes" id="UP000323876"/>
    </source>
</evidence>
<protein>
    <recommendedName>
        <fullName evidence="4">Sensor domain-containing protein</fullName>
    </recommendedName>
</protein>
<proteinExistence type="predicted"/>
<evidence type="ECO:0008006" key="4">
    <source>
        <dbReference type="Google" id="ProtNLM"/>
    </source>
</evidence>